<protein>
    <submittedName>
        <fullName evidence="3">Glycosyltransferase, group 2 family protein</fullName>
        <ecNumber evidence="3">2.4.-.-</ecNumber>
    </submittedName>
</protein>
<sequence>MPRRRKSEYSCIKRRTRSFGGAFSFFDREVVAMKPLMDKQKSSCVVMKQNQAGHPLVSVVVPVYNVEEYLEDMLRSVLRQSLTQLEVICVNDGSTDASLDVLMRWAAEEPRISVLSQENAGLSAARNRGLDAAAGEYAIFLDAGDRLLPDSLRRLYDAAVKNKLDLVKGAVRLKGARRGETELPAPWSHRDCPKLWTAATFAEAPRELLETAVSFYGLYRTEFVRQSGLAFSPLPDGGERSFSVGCLTAAQRLMITDIPVAERRVAETGSPSFERQIVSYAAIRELAATLPQATARLVCQWGLNRVFEEYFRRLERGKDVYALHERIKEFVWCLDADDVGEDFIAAFAYKEHFWTLKNLCLPPRFEGRHGIAAEARPLVTIVMPVFNAQRYLCEAVESALRQSLTSFELLCVDDGSTDDTPNVLREYAARDGRIVVTTQEHAGVGVARNLALDAARGEYVTFLDSDDAFDADYLLKMTDRARSTRADVVVGGTYRWQGGEAATAEPSSLRLNLLPRDLPVFCWRDVPQYIFNFCDGGPGGKLFRRDFIDSLRLRFPALPRAEDIVFVYAALGEASRIIAYDTPGYRRRVNNPRSLEHTKDESPLAFWEATKLWKRNLAASECWPQVKQSFINSTLDRCAYNLRMVGTLDSVFRILRELRTQANELMELDRRDRGYFYNPSNLDYVTRLLQYEDESEYLFARCRRLDGLELQLRNVNARCAKLEKDRSLAAQEASRRQAAEKELSSARSQLQKETSQRQTAEKELSSARSQLQKETSQRQTAEREAETARNQLRTKENVMHDLQRSVSFRLGRVLTWVPRKARGGVRCWRDHGLAHILRRALWHLGLKK</sequence>
<dbReference type="InterPro" id="IPR029044">
    <property type="entry name" value="Nucleotide-diphossugar_trans"/>
</dbReference>
<keyword evidence="3" id="KW-0808">Transferase</keyword>
<dbReference type="SUPFAM" id="SSF53448">
    <property type="entry name" value="Nucleotide-diphospho-sugar transferases"/>
    <property type="match status" value="2"/>
</dbReference>
<evidence type="ECO:0000256" key="1">
    <source>
        <dbReference type="SAM" id="MobiDB-lite"/>
    </source>
</evidence>
<dbReference type="EMBL" id="ADFP01000090">
    <property type="protein sequence ID" value="EFB90250.1"/>
    <property type="molecule type" value="Genomic_DNA"/>
</dbReference>
<dbReference type="PANTHER" id="PTHR43685">
    <property type="entry name" value="GLYCOSYLTRANSFERASE"/>
    <property type="match status" value="1"/>
</dbReference>
<reference evidence="3 4" key="1">
    <citation type="submission" date="2009-12" db="EMBL/GenBank/DDBJ databases">
        <authorList>
            <person name="Shrivastava S."/>
            <person name="Madupu R."/>
            <person name="Durkin A.S."/>
            <person name="Torralba M."/>
            <person name="Methe B."/>
            <person name="Sutton G.G."/>
            <person name="Strausberg R.L."/>
            <person name="Nelson K.E."/>
        </authorList>
    </citation>
    <scope>NUCLEOTIDE SEQUENCE [LARGE SCALE GENOMIC DNA]</scope>
    <source>
        <strain evidence="3 4">W5455</strain>
    </source>
</reference>
<dbReference type="InterPro" id="IPR001173">
    <property type="entry name" value="Glyco_trans_2-like"/>
</dbReference>
<keyword evidence="4" id="KW-1185">Reference proteome</keyword>
<name>A0ABM9ZTN2_9BACT</name>
<feature type="compositionally biased region" description="Basic and acidic residues" evidence="1">
    <location>
        <begin position="733"/>
        <end position="744"/>
    </location>
</feature>
<dbReference type="PANTHER" id="PTHR43685:SF2">
    <property type="entry name" value="GLYCOSYLTRANSFERASE 2-LIKE DOMAIN-CONTAINING PROTEIN"/>
    <property type="match status" value="1"/>
</dbReference>
<evidence type="ECO:0000259" key="2">
    <source>
        <dbReference type="Pfam" id="PF00535"/>
    </source>
</evidence>
<gene>
    <name evidence="3" type="ORF">HMPREF7215_2722</name>
</gene>
<dbReference type="Gene3D" id="3.90.550.10">
    <property type="entry name" value="Spore Coat Polysaccharide Biosynthesis Protein SpsA, Chain A"/>
    <property type="match status" value="2"/>
</dbReference>
<feature type="domain" description="Glycosyltransferase 2-like" evidence="2">
    <location>
        <begin position="380"/>
        <end position="509"/>
    </location>
</feature>
<comment type="caution">
    <text evidence="3">The sequence shown here is derived from an EMBL/GenBank/DDBJ whole genome shotgun (WGS) entry which is preliminary data.</text>
</comment>
<dbReference type="CDD" id="cd00761">
    <property type="entry name" value="Glyco_tranf_GTA_type"/>
    <property type="match status" value="2"/>
</dbReference>
<dbReference type="EC" id="2.4.-.-" evidence="3"/>
<dbReference type="Pfam" id="PF00535">
    <property type="entry name" value="Glycos_transf_2"/>
    <property type="match status" value="2"/>
</dbReference>
<feature type="compositionally biased region" description="Polar residues" evidence="1">
    <location>
        <begin position="766"/>
        <end position="779"/>
    </location>
</feature>
<accession>A0ABM9ZTN2</accession>
<feature type="region of interest" description="Disordered" evidence="1">
    <location>
        <begin position="733"/>
        <end position="797"/>
    </location>
</feature>
<dbReference type="Proteomes" id="UP000006462">
    <property type="component" value="Unassembled WGS sequence"/>
</dbReference>
<feature type="domain" description="Glycosyltransferase 2-like" evidence="2">
    <location>
        <begin position="58"/>
        <end position="184"/>
    </location>
</feature>
<dbReference type="InterPro" id="IPR050834">
    <property type="entry name" value="Glycosyltransf_2"/>
</dbReference>
<feature type="compositionally biased region" description="Polar residues" evidence="1">
    <location>
        <begin position="745"/>
        <end position="758"/>
    </location>
</feature>
<feature type="compositionally biased region" description="Basic and acidic residues" evidence="1">
    <location>
        <begin position="780"/>
        <end position="797"/>
    </location>
</feature>
<evidence type="ECO:0000313" key="3">
    <source>
        <dbReference type="EMBL" id="EFB90250.1"/>
    </source>
</evidence>
<proteinExistence type="predicted"/>
<organism evidence="3 4">
    <name type="scientific">Pyramidobacter piscolens W5455</name>
    <dbReference type="NCBI Taxonomy" id="352165"/>
    <lineage>
        <taxon>Bacteria</taxon>
        <taxon>Thermotogati</taxon>
        <taxon>Synergistota</taxon>
        <taxon>Synergistia</taxon>
        <taxon>Synergistales</taxon>
        <taxon>Dethiosulfovibrionaceae</taxon>
        <taxon>Pyramidobacter</taxon>
    </lineage>
</organism>
<evidence type="ECO:0000313" key="4">
    <source>
        <dbReference type="Proteomes" id="UP000006462"/>
    </source>
</evidence>
<dbReference type="GO" id="GO:0016757">
    <property type="term" value="F:glycosyltransferase activity"/>
    <property type="evidence" value="ECO:0007669"/>
    <property type="project" value="UniProtKB-KW"/>
</dbReference>
<keyword evidence="3" id="KW-0328">Glycosyltransferase</keyword>